<protein>
    <submittedName>
        <fullName evidence="2">Uncharacterized protein</fullName>
    </submittedName>
</protein>
<evidence type="ECO:0000256" key="1">
    <source>
        <dbReference type="SAM" id="MobiDB-lite"/>
    </source>
</evidence>
<feature type="compositionally biased region" description="Basic and acidic residues" evidence="1">
    <location>
        <begin position="1"/>
        <end position="17"/>
    </location>
</feature>
<dbReference type="EMBL" id="AAHUDZ010000116">
    <property type="protein sequence ID" value="ECA3795551.1"/>
    <property type="molecule type" value="Genomic_DNA"/>
</dbReference>
<gene>
    <name evidence="2" type="ORF">EKG95_27995</name>
</gene>
<comment type="caution">
    <text evidence="2">The sequence shown here is derived from an EMBL/GenBank/DDBJ whole genome shotgun (WGS) entry which is preliminary data.</text>
</comment>
<organism evidence="2">
    <name type="scientific">Salmonella enterica subsp. enterica serovar Aqua</name>
    <dbReference type="NCBI Taxonomy" id="1302615"/>
    <lineage>
        <taxon>Bacteria</taxon>
        <taxon>Pseudomonadati</taxon>
        <taxon>Pseudomonadota</taxon>
        <taxon>Gammaproteobacteria</taxon>
        <taxon>Enterobacterales</taxon>
        <taxon>Enterobacteriaceae</taxon>
        <taxon>Salmonella</taxon>
    </lineage>
</organism>
<sequence length="80" mass="9243">MKAEKHIHGVTPADHRLHQQRGHRAFLPEMTGDYIAAALAWQHTANKALLPQWRMFARERARGCQLRKTTGSFRNSPQVR</sequence>
<evidence type="ECO:0000313" key="2">
    <source>
        <dbReference type="EMBL" id="ECA3795551.1"/>
    </source>
</evidence>
<name>A0A5X6EVD6_SALET</name>
<accession>A0A5X6EVD6</accession>
<feature type="region of interest" description="Disordered" evidence="1">
    <location>
        <begin position="1"/>
        <end position="21"/>
    </location>
</feature>
<proteinExistence type="predicted"/>
<reference evidence="2" key="1">
    <citation type="submission" date="2018-12" db="EMBL/GenBank/DDBJ databases">
        <authorList>
            <person name="Ashton P.M."/>
            <person name="Dallman T."/>
            <person name="Nair S."/>
            <person name="De Pinna E."/>
            <person name="Peters T."/>
            <person name="Grant K."/>
        </authorList>
    </citation>
    <scope>NUCLEOTIDE SEQUENCE</scope>
    <source>
        <strain evidence="2">650060</strain>
    </source>
</reference>
<dbReference type="AlphaFoldDB" id="A0A5X6EVD6"/>